<evidence type="ECO:0000256" key="1">
    <source>
        <dbReference type="SAM" id="MobiDB-lite"/>
    </source>
</evidence>
<dbReference type="SMART" id="SM00603">
    <property type="entry name" value="LCCL"/>
    <property type="match status" value="1"/>
</dbReference>
<keyword evidence="2" id="KW-1133">Transmembrane helix</keyword>
<keyword evidence="2" id="KW-0812">Transmembrane</keyword>
<evidence type="ECO:0000313" key="4">
    <source>
        <dbReference type="EMBL" id="OAQ77577.1"/>
    </source>
</evidence>
<feature type="region of interest" description="Disordered" evidence="1">
    <location>
        <begin position="675"/>
        <end position="700"/>
    </location>
</feature>
<evidence type="ECO:0000256" key="2">
    <source>
        <dbReference type="SAM" id="Phobius"/>
    </source>
</evidence>
<name>A0A179GI83_PURLI</name>
<organism evidence="4 5">
    <name type="scientific">Purpureocillium lilacinum</name>
    <name type="common">Paecilomyces lilacinus</name>
    <dbReference type="NCBI Taxonomy" id="33203"/>
    <lineage>
        <taxon>Eukaryota</taxon>
        <taxon>Fungi</taxon>
        <taxon>Dikarya</taxon>
        <taxon>Ascomycota</taxon>
        <taxon>Pezizomycotina</taxon>
        <taxon>Sordariomycetes</taxon>
        <taxon>Hypocreomycetidae</taxon>
        <taxon>Hypocreales</taxon>
        <taxon>Ophiocordycipitaceae</taxon>
        <taxon>Purpureocillium</taxon>
    </lineage>
</organism>
<dbReference type="SUPFAM" id="SSF69848">
    <property type="entry name" value="LCCL domain"/>
    <property type="match status" value="1"/>
</dbReference>
<feature type="compositionally biased region" description="Basic and acidic residues" evidence="1">
    <location>
        <begin position="64"/>
        <end position="83"/>
    </location>
</feature>
<protein>
    <submittedName>
        <fullName evidence="4">LCCL domain-containing protein</fullName>
    </submittedName>
</protein>
<sequence length="700" mass="77781">MVDRHDGAIDGDSGDENQPLMTESERRQATGGTDGDIDNGIHVGGGASRGRGPANAQDAPTVSHPDDRHHPDAPLDSDNTLHVEDDDSDPPTPRFVQDEHAWKRWKWVPYPVRRLIRAVRKWSNGPPNAQPYRIKPLFPVVQEYPLWLVERFLPRRKQRAWLLFFFFSIWLIAFVLVKRKETIVSEIAGWGAPQAIGCGTSYWDAGNECGIDGSQCRPFADSGFAFRCPASCDKYLVLNPRAVGDQEVIYQPLVVGGPSNDVHPELATYRGDSFICGSAIHAGLITNKKGGCGVVQLVGRQQDFVASQRNGFTSVGFDSYFPLSFQFLPGVDCSSSDTRWSLFGISLTFTIVLSLFTASPALFFFPVFTGIFWTVGMALDPPTAKTVTALFSNVLGKFIPAAFTSWVIFDKMGVRRTLTGLTAQVEKTVLWLGGCWVGAMTNYTLDFIPIQRLTAHDLNQQPGAKAALAIIIILLVVIVAFQVWFFRMEARFRKYIKLYLVFLLGIVISLLLPGLNLRIHHFVLALLLLPGTSMQMRPSLLYQGLLVGLFINGIARWGFGPFLETDAALQGDAQKGTLLPTVHDPIIHLSNNTAALSNITFSWEVPEAKRYDGISVLVNDVERFRSYFGDEDEKKEFVWSRNSTLDLPEYFRFALMSGSDSGDYTKAGTWTAGGDWKKMQPGPSRVKARSAIEGEGRLRR</sequence>
<feature type="transmembrane region" description="Helical" evidence="2">
    <location>
        <begin position="498"/>
        <end position="520"/>
    </location>
</feature>
<feature type="transmembrane region" description="Helical" evidence="2">
    <location>
        <begin position="342"/>
        <end position="375"/>
    </location>
</feature>
<reference evidence="4 5" key="1">
    <citation type="submission" date="2016-01" db="EMBL/GenBank/DDBJ databases">
        <title>Biosynthesis of antibiotic leucinostatins and their inhibition on Phytophthora in bio-control Purpureocillium lilacinum.</title>
        <authorList>
            <person name="Wang G."/>
            <person name="Liu Z."/>
            <person name="Lin R."/>
            <person name="Li E."/>
            <person name="Mao Z."/>
            <person name="Ling J."/>
            <person name="Yin W."/>
            <person name="Xie B."/>
        </authorList>
    </citation>
    <scope>NUCLEOTIDE SEQUENCE [LARGE SCALE GENOMIC DNA]</scope>
    <source>
        <strain evidence="4">PLBJ-1</strain>
    </source>
</reference>
<feature type="transmembrane region" description="Helical" evidence="2">
    <location>
        <begin position="465"/>
        <end position="486"/>
    </location>
</feature>
<dbReference type="PROSITE" id="PS50820">
    <property type="entry name" value="LCCL"/>
    <property type="match status" value="1"/>
</dbReference>
<accession>A0A179GI83</accession>
<evidence type="ECO:0000259" key="3">
    <source>
        <dbReference type="PROSITE" id="PS50820"/>
    </source>
</evidence>
<comment type="caution">
    <text evidence="4">The sequence shown here is derived from an EMBL/GenBank/DDBJ whole genome shotgun (WGS) entry which is preliminary data.</text>
</comment>
<evidence type="ECO:0000313" key="5">
    <source>
        <dbReference type="Proteomes" id="UP000078240"/>
    </source>
</evidence>
<feature type="region of interest" description="Disordered" evidence="1">
    <location>
        <begin position="1"/>
        <end position="95"/>
    </location>
</feature>
<gene>
    <name evidence="4" type="ORF">VFPBJ_08049</name>
</gene>
<feature type="compositionally biased region" description="Basic and acidic residues" evidence="1">
    <location>
        <begin position="690"/>
        <end position="700"/>
    </location>
</feature>
<feature type="domain" description="LCCL" evidence="3">
    <location>
        <begin position="192"/>
        <end position="315"/>
    </location>
</feature>
<dbReference type="PANTHER" id="PTHR31331:SF8">
    <property type="entry name" value="LCCL DOMAIN PROTEIN (AFU_ORTHOLOGUE AFUA_5G02970)"/>
    <property type="match status" value="1"/>
</dbReference>
<dbReference type="PANTHER" id="PTHR31331">
    <property type="entry name" value="LCCL DOMAIN PROTEIN (AFU_ORTHOLOGUE AFUA_5G08630)"/>
    <property type="match status" value="1"/>
</dbReference>
<keyword evidence="2" id="KW-0472">Membrane</keyword>
<feature type="transmembrane region" description="Helical" evidence="2">
    <location>
        <begin position="387"/>
        <end position="409"/>
    </location>
</feature>
<feature type="transmembrane region" description="Helical" evidence="2">
    <location>
        <begin position="429"/>
        <end position="445"/>
    </location>
</feature>
<dbReference type="InterPro" id="IPR051957">
    <property type="entry name" value="CRISP-LCCL_domain"/>
</dbReference>
<dbReference type="Gene3D" id="2.170.130.20">
    <property type="entry name" value="LCCL-like domain"/>
    <property type="match status" value="1"/>
</dbReference>
<dbReference type="EMBL" id="LSBH01000006">
    <property type="protein sequence ID" value="OAQ77577.1"/>
    <property type="molecule type" value="Genomic_DNA"/>
</dbReference>
<dbReference type="InterPro" id="IPR036609">
    <property type="entry name" value="LCCL_sf"/>
</dbReference>
<feature type="transmembrane region" description="Helical" evidence="2">
    <location>
        <begin position="160"/>
        <end position="177"/>
    </location>
</feature>
<dbReference type="Proteomes" id="UP000078240">
    <property type="component" value="Unassembled WGS sequence"/>
</dbReference>
<dbReference type="Pfam" id="PF03815">
    <property type="entry name" value="LCCL"/>
    <property type="match status" value="1"/>
</dbReference>
<dbReference type="AlphaFoldDB" id="A0A179GI83"/>
<feature type="transmembrane region" description="Helical" evidence="2">
    <location>
        <begin position="540"/>
        <end position="559"/>
    </location>
</feature>
<proteinExistence type="predicted"/>
<dbReference type="InterPro" id="IPR004043">
    <property type="entry name" value="LCCL"/>
</dbReference>